<evidence type="ECO:0008006" key="3">
    <source>
        <dbReference type="Google" id="ProtNLM"/>
    </source>
</evidence>
<name>A0AAV8Z961_9CUCU</name>
<dbReference type="AlphaFoldDB" id="A0AAV8Z961"/>
<accession>A0AAV8Z961</accession>
<sequence length="291" mass="34675">MPLFTREHQIDMLLVYGEVRKNRREAKALYGQRYPDRAQPHDKYFPWLEHHLKTERIEEEPNEFIVSEEAEINSLACIEVDPTTSVRQIAANIGIGGESVRNILKKHKFKPFKYQVHHHLYEADHQRRLEFCNWFMVQQRPNLSRFILFSDESRFTNLGMFNKNNSRYWARENPHLFRQRVFQERFGVNVWMGRMLLLHSELLMKESPNDSPMTKIREFSKSLTECESEFLLNLPLWQNNFFHTFVKQISEMKENLSEKASRLSLESTLADKLIDYVANCQEKSKFAIIAS</sequence>
<dbReference type="Proteomes" id="UP001162162">
    <property type="component" value="Unassembled WGS sequence"/>
</dbReference>
<reference evidence="1" key="1">
    <citation type="journal article" date="2023" name="Insect Mol. Biol.">
        <title>Genome sequencing provides insights into the evolution of gene families encoding plant cell wall-degrading enzymes in longhorned beetles.</title>
        <authorList>
            <person name="Shin N.R."/>
            <person name="Okamura Y."/>
            <person name="Kirsch R."/>
            <person name="Pauchet Y."/>
        </authorList>
    </citation>
    <scope>NUCLEOTIDE SEQUENCE</scope>
    <source>
        <strain evidence="1">AMC_N1</strain>
    </source>
</reference>
<evidence type="ECO:0000313" key="2">
    <source>
        <dbReference type="Proteomes" id="UP001162162"/>
    </source>
</evidence>
<organism evidence="1 2">
    <name type="scientific">Aromia moschata</name>
    <dbReference type="NCBI Taxonomy" id="1265417"/>
    <lineage>
        <taxon>Eukaryota</taxon>
        <taxon>Metazoa</taxon>
        <taxon>Ecdysozoa</taxon>
        <taxon>Arthropoda</taxon>
        <taxon>Hexapoda</taxon>
        <taxon>Insecta</taxon>
        <taxon>Pterygota</taxon>
        <taxon>Neoptera</taxon>
        <taxon>Endopterygota</taxon>
        <taxon>Coleoptera</taxon>
        <taxon>Polyphaga</taxon>
        <taxon>Cucujiformia</taxon>
        <taxon>Chrysomeloidea</taxon>
        <taxon>Cerambycidae</taxon>
        <taxon>Cerambycinae</taxon>
        <taxon>Callichromatini</taxon>
        <taxon>Aromia</taxon>
    </lineage>
</organism>
<evidence type="ECO:0000313" key="1">
    <source>
        <dbReference type="EMBL" id="KAJ8959628.1"/>
    </source>
</evidence>
<dbReference type="InterPro" id="IPR036397">
    <property type="entry name" value="RNaseH_sf"/>
</dbReference>
<dbReference type="PANTHER" id="PTHR47326:SF1">
    <property type="entry name" value="HTH PSQ-TYPE DOMAIN-CONTAINING PROTEIN"/>
    <property type="match status" value="1"/>
</dbReference>
<gene>
    <name evidence="1" type="ORF">NQ318_021815</name>
</gene>
<keyword evidence="2" id="KW-1185">Reference proteome</keyword>
<dbReference type="PANTHER" id="PTHR47326">
    <property type="entry name" value="TRANSPOSABLE ELEMENT TC3 TRANSPOSASE-LIKE PROTEIN"/>
    <property type="match status" value="1"/>
</dbReference>
<dbReference type="EMBL" id="JAPWTK010000012">
    <property type="protein sequence ID" value="KAJ8959628.1"/>
    <property type="molecule type" value="Genomic_DNA"/>
</dbReference>
<comment type="caution">
    <text evidence="1">The sequence shown here is derived from an EMBL/GenBank/DDBJ whole genome shotgun (WGS) entry which is preliminary data.</text>
</comment>
<dbReference type="GO" id="GO:0003676">
    <property type="term" value="F:nucleic acid binding"/>
    <property type="evidence" value="ECO:0007669"/>
    <property type="project" value="InterPro"/>
</dbReference>
<proteinExistence type="predicted"/>
<dbReference type="Gene3D" id="3.30.420.10">
    <property type="entry name" value="Ribonuclease H-like superfamily/Ribonuclease H"/>
    <property type="match status" value="1"/>
</dbReference>
<protein>
    <recommendedName>
        <fullName evidence="3">DUF4817 domain-containing protein</fullName>
    </recommendedName>
</protein>